<reference evidence="1 2" key="1">
    <citation type="journal article" date="2014" name="PLoS Genet.">
        <title>Phylogenetically driven sequencing of extremely halophilic archaea reveals strategies for static and dynamic osmo-response.</title>
        <authorList>
            <person name="Becker E.A."/>
            <person name="Seitzer P.M."/>
            <person name="Tritt A."/>
            <person name="Larsen D."/>
            <person name="Krusor M."/>
            <person name="Yao A.I."/>
            <person name="Wu D."/>
            <person name="Madern D."/>
            <person name="Eisen J.A."/>
            <person name="Darling A.E."/>
            <person name="Facciotti M.T."/>
        </authorList>
    </citation>
    <scope>NUCLEOTIDE SEQUENCE [LARGE SCALE GENOMIC DNA]</scope>
    <source>
        <strain evidence="1 2">DSM 12281</strain>
    </source>
</reference>
<dbReference type="AlphaFoldDB" id="M0AG40"/>
<accession>M0AG40</accession>
<dbReference type="RefSeq" id="WP_006824183.1">
    <property type="nucleotide sequence ID" value="NZ_AOIL01000009.1"/>
</dbReference>
<gene>
    <name evidence="1" type="ORF">C484_01375</name>
</gene>
<organism evidence="1 2">
    <name type="scientific">Natrialba taiwanensis DSM 12281</name>
    <dbReference type="NCBI Taxonomy" id="1230458"/>
    <lineage>
        <taxon>Archaea</taxon>
        <taxon>Methanobacteriati</taxon>
        <taxon>Methanobacteriota</taxon>
        <taxon>Stenosarchaea group</taxon>
        <taxon>Halobacteria</taxon>
        <taxon>Halobacteriales</taxon>
        <taxon>Natrialbaceae</taxon>
        <taxon>Natrialba</taxon>
    </lineage>
</organism>
<comment type="caution">
    <text evidence="1">The sequence shown here is derived from an EMBL/GenBank/DDBJ whole genome shotgun (WGS) entry which is preliminary data.</text>
</comment>
<dbReference type="InterPro" id="IPR036390">
    <property type="entry name" value="WH_DNA-bd_sf"/>
</dbReference>
<dbReference type="OrthoDB" id="350804at2157"/>
<proteinExistence type="predicted"/>
<protein>
    <submittedName>
        <fullName evidence="1">MarR family transcriptional regulator</fullName>
    </submittedName>
</protein>
<evidence type="ECO:0000313" key="2">
    <source>
        <dbReference type="Proteomes" id="UP000011648"/>
    </source>
</evidence>
<sequence>MIAERTLLPKRTVRYALGKLEHADLIEEQPSVRDARTQYYSAKSVERTGDDELLPDGRRW</sequence>
<dbReference type="SUPFAM" id="SSF46785">
    <property type="entry name" value="Winged helix' DNA-binding domain"/>
    <property type="match status" value="1"/>
</dbReference>
<dbReference type="EMBL" id="AOIL01000009">
    <property type="protein sequence ID" value="ELY96323.1"/>
    <property type="molecule type" value="Genomic_DNA"/>
</dbReference>
<dbReference type="PATRIC" id="fig|1230458.4.peg.260"/>
<name>M0AG40_9EURY</name>
<dbReference type="Gene3D" id="1.10.10.10">
    <property type="entry name" value="Winged helix-like DNA-binding domain superfamily/Winged helix DNA-binding domain"/>
    <property type="match status" value="1"/>
</dbReference>
<dbReference type="InterPro" id="IPR036388">
    <property type="entry name" value="WH-like_DNA-bd_sf"/>
</dbReference>
<evidence type="ECO:0000313" key="1">
    <source>
        <dbReference type="EMBL" id="ELY96323.1"/>
    </source>
</evidence>
<dbReference type="Proteomes" id="UP000011648">
    <property type="component" value="Unassembled WGS sequence"/>
</dbReference>
<keyword evidence="2" id="KW-1185">Reference proteome</keyword>